<dbReference type="RefSeq" id="WP_250223037.1">
    <property type="nucleotide sequence ID" value="NZ_CP097762.1"/>
</dbReference>
<dbReference type="SUPFAM" id="SSF52151">
    <property type="entry name" value="FabD/lysophospholipase-like"/>
    <property type="match status" value="1"/>
</dbReference>
<dbReference type="InterPro" id="IPR014043">
    <property type="entry name" value="Acyl_transferase_dom"/>
</dbReference>
<keyword evidence="4 7" id="KW-0808">Transferase</keyword>
<evidence type="ECO:0000256" key="1">
    <source>
        <dbReference type="ARBA" id="ARBA00005194"/>
    </source>
</evidence>
<comment type="similarity">
    <text evidence="7">Belongs to the fabD family.</text>
</comment>
<dbReference type="InterPro" id="IPR024925">
    <property type="entry name" value="Malonyl_CoA-ACP_transAc"/>
</dbReference>
<proteinExistence type="inferred from homology"/>
<feature type="domain" description="Malonyl-CoA:ACP transacylase (MAT)" evidence="8">
    <location>
        <begin position="9"/>
        <end position="311"/>
    </location>
</feature>
<reference evidence="9" key="1">
    <citation type="submission" date="2022-05" db="EMBL/GenBank/DDBJ databases">
        <title>Impact of host demography and evolutionary history on endosymbiont molecular evolution: a test in carpenter ants (Genus Camponotus) and their Blochmannia endosymbionts.</title>
        <authorList>
            <person name="Manthey J.D."/>
            <person name="Giron J.C."/>
            <person name="Hruska J.P."/>
        </authorList>
    </citation>
    <scope>NUCLEOTIDE SEQUENCE</scope>
    <source>
        <strain evidence="9">C-006</strain>
    </source>
</reference>
<organism evidence="9 10">
    <name type="scientific">Candidatus Blochmannia ocreatus</name>
    <name type="common">nom. nud.</name>
    <dbReference type="NCBI Taxonomy" id="251538"/>
    <lineage>
        <taxon>Bacteria</taxon>
        <taxon>Pseudomonadati</taxon>
        <taxon>Pseudomonadota</taxon>
        <taxon>Gammaproteobacteria</taxon>
        <taxon>Enterobacterales</taxon>
        <taxon>Enterobacteriaceae</taxon>
        <taxon>ant endosymbionts</taxon>
        <taxon>Candidatus Blochmanniella</taxon>
    </lineage>
</organism>
<dbReference type="Proteomes" id="UP001056834">
    <property type="component" value="Chromosome"/>
</dbReference>
<dbReference type="Gene3D" id="3.40.366.10">
    <property type="entry name" value="Malonyl-Coenzyme A Acyl Carrier Protein, domain 2"/>
    <property type="match status" value="1"/>
</dbReference>
<gene>
    <name evidence="9" type="primary">fabD</name>
    <name evidence="9" type="ORF">M9405_01960</name>
</gene>
<dbReference type="SMART" id="SM00827">
    <property type="entry name" value="PKS_AT"/>
    <property type="match status" value="1"/>
</dbReference>
<accession>A0ABY4SVD9</accession>
<evidence type="ECO:0000256" key="6">
    <source>
        <dbReference type="ARBA" id="ARBA00048462"/>
    </source>
</evidence>
<evidence type="ECO:0000256" key="7">
    <source>
        <dbReference type="PIRNR" id="PIRNR000446"/>
    </source>
</evidence>
<evidence type="ECO:0000313" key="9">
    <source>
        <dbReference type="EMBL" id="URJ24910.1"/>
    </source>
</evidence>
<dbReference type="InterPro" id="IPR016035">
    <property type="entry name" value="Acyl_Trfase/lysoPLipase"/>
</dbReference>
<dbReference type="PANTHER" id="PTHR42681">
    <property type="entry name" value="MALONYL-COA-ACYL CARRIER PROTEIN TRANSACYLASE, MITOCHONDRIAL"/>
    <property type="match status" value="1"/>
</dbReference>
<evidence type="ECO:0000256" key="4">
    <source>
        <dbReference type="ARBA" id="ARBA00022679"/>
    </source>
</evidence>
<dbReference type="InterPro" id="IPR016036">
    <property type="entry name" value="Malonyl_transacylase_ACP-bd"/>
</dbReference>
<name>A0ABY4SVD9_9ENTR</name>
<dbReference type="InterPro" id="IPR050858">
    <property type="entry name" value="Mal-CoA-ACP_Trans/PKS_FabD"/>
</dbReference>
<dbReference type="Gene3D" id="3.30.70.250">
    <property type="entry name" value="Malonyl-CoA ACP transacylase, ACP-binding"/>
    <property type="match status" value="1"/>
</dbReference>
<dbReference type="NCBIfam" id="TIGR00128">
    <property type="entry name" value="fabD"/>
    <property type="match status" value="1"/>
</dbReference>
<evidence type="ECO:0000256" key="2">
    <source>
        <dbReference type="ARBA" id="ARBA00013258"/>
    </source>
</evidence>
<keyword evidence="5 7" id="KW-0012">Acyltransferase</keyword>
<dbReference type="PIRSF" id="PIRSF000446">
    <property type="entry name" value="Mct"/>
    <property type="match status" value="1"/>
</dbReference>
<sequence>MNSNTLAVIFPGQASQKVGMLKDLSLHYSIVKKIFFEASEELGYDLWRLIQYGPVSELNKTYKAQPAILTASVAVWKIWSQIGGCMPSIMAGHSLGEYTALVCSESIELRSAVKLVEMRGALMQELVPYGKGAMSVIIGLHDEIICELCNEVEKTGQVVSPAGFNAPGYVVISGDKEAVDSVNNLCKNAGAKHVFILPISVPSHCALMKPMIHKFSNILKNIVINPPTIPVINNTDVRIVWDPDIIRESLIRQLYTPVRWYEIIRYCMDKKKISHFVEIGPGNILTKLLKNLVSNVLSISVNSMCSLKKSIKLIVDM</sequence>
<evidence type="ECO:0000256" key="3">
    <source>
        <dbReference type="ARBA" id="ARBA00018953"/>
    </source>
</evidence>
<comment type="pathway">
    <text evidence="1">Lipid metabolism; fatty acid biosynthesis.</text>
</comment>
<dbReference type="PANTHER" id="PTHR42681:SF1">
    <property type="entry name" value="MALONYL-COA-ACYL CARRIER PROTEIN TRANSACYLASE, MITOCHONDRIAL"/>
    <property type="match status" value="1"/>
</dbReference>
<evidence type="ECO:0000256" key="5">
    <source>
        <dbReference type="ARBA" id="ARBA00023315"/>
    </source>
</evidence>
<dbReference type="Pfam" id="PF00698">
    <property type="entry name" value="Acyl_transf_1"/>
    <property type="match status" value="1"/>
</dbReference>
<dbReference type="InterPro" id="IPR001227">
    <property type="entry name" value="Ac_transferase_dom_sf"/>
</dbReference>
<dbReference type="EMBL" id="CP097762">
    <property type="protein sequence ID" value="URJ24910.1"/>
    <property type="molecule type" value="Genomic_DNA"/>
</dbReference>
<dbReference type="InterPro" id="IPR004410">
    <property type="entry name" value="Malonyl_CoA-ACP_transAc_FabD"/>
</dbReference>
<protein>
    <recommendedName>
        <fullName evidence="3 7">Malonyl CoA-acyl carrier protein transacylase</fullName>
        <ecNumber evidence="2 7">2.3.1.39</ecNumber>
    </recommendedName>
</protein>
<dbReference type="EC" id="2.3.1.39" evidence="2 7"/>
<keyword evidence="10" id="KW-1185">Reference proteome</keyword>
<evidence type="ECO:0000259" key="8">
    <source>
        <dbReference type="SMART" id="SM00827"/>
    </source>
</evidence>
<evidence type="ECO:0000313" key="10">
    <source>
        <dbReference type="Proteomes" id="UP001056834"/>
    </source>
</evidence>
<dbReference type="GO" id="GO:0004314">
    <property type="term" value="F:[acyl-carrier-protein] S-malonyltransferase activity"/>
    <property type="evidence" value="ECO:0007669"/>
    <property type="project" value="UniProtKB-EC"/>
</dbReference>
<dbReference type="SUPFAM" id="SSF55048">
    <property type="entry name" value="Probable ACP-binding domain of malonyl-CoA ACP transacylase"/>
    <property type="match status" value="1"/>
</dbReference>
<comment type="catalytic activity">
    <reaction evidence="6 7">
        <text>holo-[ACP] + malonyl-CoA = malonyl-[ACP] + CoA</text>
        <dbReference type="Rhea" id="RHEA:41792"/>
        <dbReference type="Rhea" id="RHEA-COMP:9623"/>
        <dbReference type="Rhea" id="RHEA-COMP:9685"/>
        <dbReference type="ChEBI" id="CHEBI:57287"/>
        <dbReference type="ChEBI" id="CHEBI:57384"/>
        <dbReference type="ChEBI" id="CHEBI:64479"/>
        <dbReference type="ChEBI" id="CHEBI:78449"/>
        <dbReference type="EC" id="2.3.1.39"/>
    </reaction>
</comment>